<dbReference type="GO" id="GO:0006508">
    <property type="term" value="P:proteolysis"/>
    <property type="evidence" value="ECO:0007669"/>
    <property type="project" value="UniProtKB-KW"/>
</dbReference>
<name>A0A162K8Y9_CORDF</name>
<dbReference type="GO" id="GO:0005576">
    <property type="term" value="C:extracellular region"/>
    <property type="evidence" value="ECO:0007669"/>
    <property type="project" value="UniProtKB-SubCell"/>
</dbReference>
<evidence type="ECO:0000256" key="8">
    <source>
        <dbReference type="PROSITE-ProRule" id="PRU01032"/>
    </source>
</evidence>
<sequence>MKTTLLIASLAAGALALPSDTHTVHQRRNLVQDARFEKRSAVDANAKIPFEIALKQGGLQEAEDKLYDMQVLASTAPSSNPSSPNYGSHLSKEDVVRMFAADDKSIDSVKQWLISHGIAEKDIHVNPTKTWITVDTTAGVVEKALKTRYHIYRSNASGQDHIGSEEYSLPNNLLDIVDFVRPGPAMTKVTVRATQPAKGDAPIGEPVRKLSQDQIKSVQDAIKTGPSAGGDPHNAANSTLPAYLQICGQVVTPDCIAYLYKIPKATGTNSTNRLGIYESLGDVYDQEDLDLFYSTAAPYIPAGTGPALDLINGATAPNSPDNAGGESLLDFDMAYPIIYPQGTTLFQVKPDQYYNIFGDFLSAIDSDYCSQDPYFNNHKMCGKFDPTNVVSISYGGPEDVTDPKGAHRQCNEFMKLGLMGITTVVASGDAGVSDRNGYCQGPHHDIFVADDLCSCPYITAVGSTLIHSIDKPETATESFSSGGGFSNIFTRPAWQDDVIGHYLLRHNPGYFAYNTSEGNIPTDAGIYNRGGRGFPDVAAVGDNGLVAAGGGLGLSGGTSMSAPIVAAILNRINEKRLSAGKGPIGFANPALYAMSKTKGTYNDVTVGDQALGGAFSDRGYSACGNNGFSAVEGWDPVTGLGTPVYDKWEAYFLKL</sequence>
<feature type="binding site" evidence="8">
    <location>
        <position position="635"/>
    </location>
    <ligand>
        <name>Ca(2+)</name>
        <dbReference type="ChEBI" id="CHEBI:29108"/>
    </ligand>
</feature>
<evidence type="ECO:0000256" key="7">
    <source>
        <dbReference type="ARBA" id="ARBA00023145"/>
    </source>
</evidence>
<keyword evidence="7" id="KW-0865">Zymogen</keyword>
<feature type="binding site" evidence="8">
    <location>
        <position position="604"/>
    </location>
    <ligand>
        <name>Ca(2+)</name>
        <dbReference type="ChEBI" id="CHEBI:29108"/>
    </ligand>
</feature>
<dbReference type="GO" id="GO:0046872">
    <property type="term" value="F:metal ion binding"/>
    <property type="evidence" value="ECO:0007669"/>
    <property type="project" value="UniProtKB-UniRule"/>
</dbReference>
<feature type="chain" id="PRO_5007836412" evidence="9">
    <location>
        <begin position="17"/>
        <end position="655"/>
    </location>
</feature>
<dbReference type="CDD" id="cd11377">
    <property type="entry name" value="Pro-peptidase_S53"/>
    <property type="match status" value="1"/>
</dbReference>
<evidence type="ECO:0000313" key="11">
    <source>
        <dbReference type="EMBL" id="OAA78663.1"/>
    </source>
</evidence>
<dbReference type="PROSITE" id="PS00138">
    <property type="entry name" value="SUBTILASE_SER"/>
    <property type="match status" value="1"/>
</dbReference>
<feature type="binding site" evidence="8">
    <location>
        <position position="633"/>
    </location>
    <ligand>
        <name>Ca(2+)</name>
        <dbReference type="ChEBI" id="CHEBI:29108"/>
    </ligand>
</feature>
<evidence type="ECO:0000256" key="6">
    <source>
        <dbReference type="ARBA" id="ARBA00022837"/>
    </source>
</evidence>
<dbReference type="InterPro" id="IPR015366">
    <property type="entry name" value="S53_propep"/>
</dbReference>
<keyword evidence="3 8" id="KW-0479">Metal-binding</keyword>
<evidence type="ECO:0000313" key="12">
    <source>
        <dbReference type="Proteomes" id="UP000076881"/>
    </source>
</evidence>
<feature type="active site" description="Charge relay system" evidence="8">
    <location>
        <position position="559"/>
    </location>
</feature>
<dbReference type="InterPro" id="IPR023828">
    <property type="entry name" value="Peptidase_S8_Ser-AS"/>
</dbReference>
<keyword evidence="5 8" id="KW-0720">Serine protease</keyword>
<protein>
    <submittedName>
        <fullName evidence="11">Peptidase S8/S53, subtilisin/kexin/sedolisin</fullName>
    </submittedName>
</protein>
<feature type="active site" description="Charge relay system" evidence="8">
    <location>
        <position position="326"/>
    </location>
</feature>
<dbReference type="Gene3D" id="3.40.50.200">
    <property type="entry name" value="Peptidase S8/S53 domain"/>
    <property type="match status" value="1"/>
</dbReference>
<proteinExistence type="predicted"/>
<comment type="caution">
    <text evidence="11">The sequence shown here is derived from an EMBL/GenBank/DDBJ whole genome shotgun (WGS) entry which is preliminary data.</text>
</comment>
<keyword evidence="6 8" id="KW-0106">Calcium</keyword>
<feature type="active site" description="Charge relay system" evidence="8">
    <location>
        <position position="330"/>
    </location>
</feature>
<dbReference type="InterPro" id="IPR050819">
    <property type="entry name" value="Tripeptidyl-peptidase_I"/>
</dbReference>
<dbReference type="CDD" id="cd04056">
    <property type="entry name" value="Peptidases_S53"/>
    <property type="match status" value="1"/>
</dbReference>
<organism evidence="11 12">
    <name type="scientific">Akanthomyces lecanii RCEF 1005</name>
    <dbReference type="NCBI Taxonomy" id="1081108"/>
    <lineage>
        <taxon>Eukaryota</taxon>
        <taxon>Fungi</taxon>
        <taxon>Dikarya</taxon>
        <taxon>Ascomycota</taxon>
        <taxon>Pezizomycotina</taxon>
        <taxon>Sordariomycetes</taxon>
        <taxon>Hypocreomycetidae</taxon>
        <taxon>Hypocreales</taxon>
        <taxon>Cordycipitaceae</taxon>
        <taxon>Akanthomyces</taxon>
        <taxon>Cordyceps confragosa</taxon>
    </lineage>
</organism>
<dbReference type="InterPro" id="IPR036852">
    <property type="entry name" value="Peptidase_S8/S53_dom_sf"/>
</dbReference>
<keyword evidence="9" id="KW-0732">Signal</keyword>
<feature type="signal peptide" evidence="9">
    <location>
        <begin position="1"/>
        <end position="16"/>
    </location>
</feature>
<feature type="binding site" evidence="8">
    <location>
        <position position="603"/>
    </location>
    <ligand>
        <name>Ca(2+)</name>
        <dbReference type="ChEBI" id="CHEBI:29108"/>
    </ligand>
</feature>
<evidence type="ECO:0000256" key="1">
    <source>
        <dbReference type="ARBA" id="ARBA00004239"/>
    </source>
</evidence>
<keyword evidence="2 8" id="KW-0645">Protease</keyword>
<dbReference type="OrthoDB" id="409122at2759"/>
<dbReference type="SUPFAM" id="SSF54897">
    <property type="entry name" value="Protease propeptides/inhibitors"/>
    <property type="match status" value="1"/>
</dbReference>
<dbReference type="InterPro" id="IPR030400">
    <property type="entry name" value="Sedolisin_dom"/>
</dbReference>
<evidence type="ECO:0000256" key="5">
    <source>
        <dbReference type="ARBA" id="ARBA00022825"/>
    </source>
</evidence>
<dbReference type="GO" id="GO:0004252">
    <property type="term" value="F:serine-type endopeptidase activity"/>
    <property type="evidence" value="ECO:0007669"/>
    <property type="project" value="UniProtKB-UniRule"/>
</dbReference>
<gene>
    <name evidence="11" type="ORF">LEL_05486</name>
</gene>
<reference evidence="11 12" key="1">
    <citation type="journal article" date="2016" name="Genome Biol. Evol.">
        <title>Divergent and convergent evolution of fungal pathogenicity.</title>
        <authorList>
            <person name="Shang Y."/>
            <person name="Xiao G."/>
            <person name="Zheng P."/>
            <person name="Cen K."/>
            <person name="Zhan S."/>
            <person name="Wang C."/>
        </authorList>
    </citation>
    <scope>NUCLEOTIDE SEQUENCE [LARGE SCALE GENOMIC DNA]</scope>
    <source>
        <strain evidence="11 12">RCEF 1005</strain>
    </source>
</reference>
<dbReference type="Pfam" id="PF09286">
    <property type="entry name" value="Pro-kuma_activ"/>
    <property type="match status" value="1"/>
</dbReference>
<dbReference type="GO" id="GO:0008240">
    <property type="term" value="F:tripeptidyl-peptidase activity"/>
    <property type="evidence" value="ECO:0007669"/>
    <property type="project" value="TreeGrafter"/>
</dbReference>
<accession>A0A162K8Y9</accession>
<keyword evidence="4 8" id="KW-0378">Hydrolase</keyword>
<dbReference type="PROSITE" id="PS51695">
    <property type="entry name" value="SEDOLISIN"/>
    <property type="match status" value="1"/>
</dbReference>
<evidence type="ECO:0000256" key="9">
    <source>
        <dbReference type="SAM" id="SignalP"/>
    </source>
</evidence>
<dbReference type="Proteomes" id="UP000076881">
    <property type="component" value="Unassembled WGS sequence"/>
</dbReference>
<dbReference type="EMBL" id="AZHF01000003">
    <property type="protein sequence ID" value="OAA78663.1"/>
    <property type="molecule type" value="Genomic_DNA"/>
</dbReference>
<dbReference type="AlphaFoldDB" id="A0A162K8Y9"/>
<feature type="domain" description="Peptidase S53" evidence="10">
    <location>
        <begin position="250"/>
        <end position="655"/>
    </location>
</feature>
<comment type="subcellular location">
    <subcellularLocation>
        <location evidence="1">Secreted</location>
        <location evidence="1">Extracellular space</location>
    </subcellularLocation>
</comment>
<dbReference type="PANTHER" id="PTHR14218:SF19">
    <property type="entry name" value="SERINE PROTEASE AORO, PUTATIVE (AFU_ORTHOLOGUE AFUA_6G10250)-RELATED"/>
    <property type="match status" value="1"/>
</dbReference>
<dbReference type="SMART" id="SM00944">
    <property type="entry name" value="Pro-kuma_activ"/>
    <property type="match status" value="1"/>
</dbReference>
<evidence type="ECO:0000259" key="10">
    <source>
        <dbReference type="PROSITE" id="PS51695"/>
    </source>
</evidence>
<comment type="cofactor">
    <cofactor evidence="8">
        <name>Ca(2+)</name>
        <dbReference type="ChEBI" id="CHEBI:29108"/>
    </cofactor>
    <text evidence="8">Binds 1 Ca(2+) ion per subunit.</text>
</comment>
<dbReference type="STRING" id="1081108.A0A162K8Y9"/>
<evidence type="ECO:0000256" key="4">
    <source>
        <dbReference type="ARBA" id="ARBA00022801"/>
    </source>
</evidence>
<evidence type="ECO:0000256" key="3">
    <source>
        <dbReference type="ARBA" id="ARBA00022723"/>
    </source>
</evidence>
<evidence type="ECO:0000256" key="2">
    <source>
        <dbReference type="ARBA" id="ARBA00022670"/>
    </source>
</evidence>
<dbReference type="SUPFAM" id="SSF52743">
    <property type="entry name" value="Subtilisin-like"/>
    <property type="match status" value="1"/>
</dbReference>
<keyword evidence="12" id="KW-1185">Reference proteome</keyword>
<dbReference type="PANTHER" id="PTHR14218">
    <property type="entry name" value="PROTEASE S8 TRIPEPTIDYL PEPTIDASE I CLN2"/>
    <property type="match status" value="1"/>
</dbReference>